<keyword evidence="1 3" id="KW-0238">DNA-binding</keyword>
<dbReference type="SMART" id="SM00530">
    <property type="entry name" value="HTH_XRE"/>
    <property type="match status" value="1"/>
</dbReference>
<dbReference type="Pfam" id="PF01381">
    <property type="entry name" value="HTH_3"/>
    <property type="match status" value="1"/>
</dbReference>
<dbReference type="OrthoDB" id="2187867at2"/>
<dbReference type="RefSeq" id="WP_018213962.1">
    <property type="nucleotide sequence ID" value="NZ_QGDS01000002.1"/>
</dbReference>
<evidence type="ECO:0000259" key="2">
    <source>
        <dbReference type="PROSITE" id="PS50943"/>
    </source>
</evidence>
<name>A0A316A289_9FIRM</name>
<dbReference type="InterPro" id="IPR001387">
    <property type="entry name" value="Cro/C1-type_HTH"/>
</dbReference>
<dbReference type="EMBL" id="UHJJ01000002">
    <property type="protein sequence ID" value="SUQ12914.1"/>
    <property type="molecule type" value="Genomic_DNA"/>
</dbReference>
<dbReference type="Gene3D" id="1.10.260.40">
    <property type="entry name" value="lambda repressor-like DNA-binding domains"/>
    <property type="match status" value="1"/>
</dbReference>
<dbReference type="GO" id="GO:0003677">
    <property type="term" value="F:DNA binding"/>
    <property type="evidence" value="ECO:0007669"/>
    <property type="project" value="UniProtKB-KW"/>
</dbReference>
<dbReference type="AlphaFoldDB" id="A0A316A289"/>
<dbReference type="SUPFAM" id="SSF47413">
    <property type="entry name" value="lambda repressor-like DNA-binding domains"/>
    <property type="match status" value="1"/>
</dbReference>
<sequence length="109" mass="12628">MDRKALGMRLAAVRKESDYTSERLAQECDISAVYIRQIEAGKYQPSISTLIKFGNVLHRSLDYFVQDSIEWNELNTLTGIAEKCKHLNPEQIKMVERMIDAMYEPEKKS</sequence>
<dbReference type="CDD" id="cd00093">
    <property type="entry name" value="HTH_XRE"/>
    <property type="match status" value="1"/>
</dbReference>
<keyword evidence="4" id="KW-1185">Reference proteome</keyword>
<dbReference type="PROSITE" id="PS50943">
    <property type="entry name" value="HTH_CROC1"/>
    <property type="match status" value="1"/>
</dbReference>
<dbReference type="InterPro" id="IPR010982">
    <property type="entry name" value="Lambda_DNA-bd_dom_sf"/>
</dbReference>
<protein>
    <submittedName>
        <fullName evidence="3">DNA-binding transcriptional regulator, XRE-family HTH domain</fullName>
    </submittedName>
</protein>
<evidence type="ECO:0000313" key="3">
    <source>
        <dbReference type="EMBL" id="SUQ12914.1"/>
    </source>
</evidence>
<dbReference type="PANTHER" id="PTHR46558">
    <property type="entry name" value="TRACRIPTIONAL REGULATORY PROTEIN-RELATED-RELATED"/>
    <property type="match status" value="1"/>
</dbReference>
<evidence type="ECO:0000313" key="4">
    <source>
        <dbReference type="Proteomes" id="UP000254051"/>
    </source>
</evidence>
<reference evidence="4" key="1">
    <citation type="submission" date="2017-07" db="EMBL/GenBank/DDBJ databases">
        <authorList>
            <person name="Varghese N."/>
            <person name="Submissions S."/>
        </authorList>
    </citation>
    <scope>NUCLEOTIDE SEQUENCE [LARGE SCALE GENOMIC DNA]</scope>
    <source>
        <strain evidence="4">NLAE-zl-C134</strain>
    </source>
</reference>
<evidence type="ECO:0000256" key="1">
    <source>
        <dbReference type="ARBA" id="ARBA00023125"/>
    </source>
</evidence>
<organism evidence="3 4">
    <name type="scientific">Faecalicatena contorta</name>
    <dbReference type="NCBI Taxonomy" id="39482"/>
    <lineage>
        <taxon>Bacteria</taxon>
        <taxon>Bacillati</taxon>
        <taxon>Bacillota</taxon>
        <taxon>Clostridia</taxon>
        <taxon>Lachnospirales</taxon>
        <taxon>Lachnospiraceae</taxon>
        <taxon>Faecalicatena</taxon>
    </lineage>
</organism>
<dbReference type="PANTHER" id="PTHR46558:SF4">
    <property type="entry name" value="DNA-BIDING PHAGE PROTEIN"/>
    <property type="match status" value="1"/>
</dbReference>
<feature type="domain" description="HTH cro/C1-type" evidence="2">
    <location>
        <begin position="10"/>
        <end position="64"/>
    </location>
</feature>
<gene>
    <name evidence="3" type="ORF">SAMN05216529_102130</name>
</gene>
<proteinExistence type="predicted"/>
<accession>A0A316A289</accession>
<dbReference type="Proteomes" id="UP000254051">
    <property type="component" value="Unassembled WGS sequence"/>
</dbReference>